<accession>A0A8B7NVT2</accession>
<dbReference type="CDD" id="cd06257">
    <property type="entry name" value="DnaJ"/>
    <property type="match status" value="1"/>
</dbReference>
<dbReference type="InterPro" id="IPR001623">
    <property type="entry name" value="DnaJ_domain"/>
</dbReference>
<dbReference type="PANTHER" id="PTHR15606:SF4">
    <property type="entry name" value="DNAJ HOMOLOG SUBFAMILY C MEMBER 8"/>
    <property type="match status" value="1"/>
</dbReference>
<evidence type="ECO:0000259" key="3">
    <source>
        <dbReference type="PROSITE" id="PS50076"/>
    </source>
</evidence>
<keyword evidence="4" id="KW-1185">Reference proteome</keyword>
<organism evidence="4 5">
    <name type="scientific">Hyalella azteca</name>
    <name type="common">Amphipod</name>
    <dbReference type="NCBI Taxonomy" id="294128"/>
    <lineage>
        <taxon>Eukaryota</taxon>
        <taxon>Metazoa</taxon>
        <taxon>Ecdysozoa</taxon>
        <taxon>Arthropoda</taxon>
        <taxon>Crustacea</taxon>
        <taxon>Multicrustacea</taxon>
        <taxon>Malacostraca</taxon>
        <taxon>Eumalacostraca</taxon>
        <taxon>Peracarida</taxon>
        <taxon>Amphipoda</taxon>
        <taxon>Senticaudata</taxon>
        <taxon>Talitrida</taxon>
        <taxon>Talitroidea</taxon>
        <taxon>Hyalellidae</taxon>
        <taxon>Hyalella</taxon>
    </lineage>
</organism>
<feature type="region of interest" description="Disordered" evidence="2">
    <location>
        <begin position="319"/>
        <end position="386"/>
    </location>
</feature>
<dbReference type="GO" id="GO:0005634">
    <property type="term" value="C:nucleus"/>
    <property type="evidence" value="ECO:0007669"/>
    <property type="project" value="TreeGrafter"/>
</dbReference>
<sequence>MGKQMPAKKQVVSNEDSEIKADQVECSRCKTWYSTQTLGIDHWSNSKIRQSYIACRKCILALRDENSKLKKRVSELEEIINKANQAETANMPGPSTANKAELKAEIDEGNINEVFQRLMKMKVEYMRKREKRVSYIDPDSMKELMYRVDGVHLDNEGAEVFGQKLKETEKKDSCLTSKQQIDRLLRPGASYANLNPFQVLQIEPTKSLPEIKKKYKRLSILVHPDKNQDDSERAQRAFDELTKAYKVLENEDARQKCLDVVEEAQEIVNLRIEERRRQLKKEKKPPHVEEDDPEVMKRSVYVQTMKLFADMERKRRQLDQRAMEERKRQRELEIEEEEAKKHNKEWQKNFDESRESRVNSWKDFQKGKSSKKFKSFKPPKHKAESR</sequence>
<dbReference type="Proteomes" id="UP000694843">
    <property type="component" value="Unplaced"/>
</dbReference>
<feature type="coiled-coil region" evidence="1">
    <location>
        <begin position="59"/>
        <end position="86"/>
    </location>
</feature>
<dbReference type="Pfam" id="PF00226">
    <property type="entry name" value="DnaJ"/>
    <property type="match status" value="1"/>
</dbReference>
<dbReference type="PROSITE" id="PS50076">
    <property type="entry name" value="DNAJ_2"/>
    <property type="match status" value="1"/>
</dbReference>
<feature type="domain" description="J" evidence="3">
    <location>
        <begin position="195"/>
        <end position="262"/>
    </location>
</feature>
<dbReference type="Gene3D" id="1.10.287.110">
    <property type="entry name" value="DnaJ domain"/>
    <property type="match status" value="1"/>
</dbReference>
<dbReference type="SMART" id="SM00271">
    <property type="entry name" value="DnaJ"/>
    <property type="match status" value="1"/>
</dbReference>
<dbReference type="PANTHER" id="PTHR15606">
    <property type="entry name" value="DNAJ HOMOLOG SUBFAMILY C MEMBER 8/LIPOPOLYSACCHARIDE SPECIFIC RESPONSE-7-RELATED"/>
    <property type="match status" value="1"/>
</dbReference>
<dbReference type="RefSeq" id="XP_018017884.1">
    <property type="nucleotide sequence ID" value="XM_018162395.2"/>
</dbReference>
<feature type="compositionally biased region" description="Basic and acidic residues" evidence="2">
    <location>
        <begin position="319"/>
        <end position="357"/>
    </location>
</feature>
<dbReference type="SUPFAM" id="SSF46565">
    <property type="entry name" value="Chaperone J-domain"/>
    <property type="match status" value="1"/>
</dbReference>
<dbReference type="AlphaFoldDB" id="A0A8B7NVT2"/>
<dbReference type="KEGG" id="hazt:108674447"/>
<reference evidence="5" key="1">
    <citation type="submission" date="2025-08" db="UniProtKB">
        <authorList>
            <consortium name="RefSeq"/>
        </authorList>
    </citation>
    <scope>IDENTIFICATION</scope>
    <source>
        <tissue evidence="5">Whole organism</tissue>
    </source>
</reference>
<evidence type="ECO:0000313" key="5">
    <source>
        <dbReference type="RefSeq" id="XP_018017884.1"/>
    </source>
</evidence>
<dbReference type="GeneID" id="108674447"/>
<dbReference type="OrthoDB" id="342454at2759"/>
<evidence type="ECO:0000256" key="1">
    <source>
        <dbReference type="SAM" id="Coils"/>
    </source>
</evidence>
<protein>
    <submittedName>
        <fullName evidence="5">DnaJ homolog subfamily C member 8</fullName>
    </submittedName>
</protein>
<feature type="compositionally biased region" description="Basic residues" evidence="2">
    <location>
        <begin position="368"/>
        <end position="380"/>
    </location>
</feature>
<gene>
    <name evidence="5" type="primary">LOC108674447</name>
</gene>
<dbReference type="InterPro" id="IPR042858">
    <property type="entry name" value="DNAJC8"/>
</dbReference>
<proteinExistence type="predicted"/>
<evidence type="ECO:0000313" key="4">
    <source>
        <dbReference type="Proteomes" id="UP000694843"/>
    </source>
</evidence>
<dbReference type="PRINTS" id="PR00625">
    <property type="entry name" value="JDOMAIN"/>
</dbReference>
<name>A0A8B7NVT2_HYAAZ</name>
<evidence type="ECO:0000256" key="2">
    <source>
        <dbReference type="SAM" id="MobiDB-lite"/>
    </source>
</evidence>
<dbReference type="InterPro" id="IPR036869">
    <property type="entry name" value="J_dom_sf"/>
</dbReference>
<keyword evidence="1" id="KW-0175">Coiled coil</keyword>